<accession>A0A077ATP1</accession>
<organism evidence="4 5">
    <name type="scientific">Candidatus Odyssella acanthamoebae</name>
    <dbReference type="NCBI Taxonomy" id="91604"/>
    <lineage>
        <taxon>Bacteria</taxon>
        <taxon>Pseudomonadati</taxon>
        <taxon>Pseudomonadota</taxon>
        <taxon>Alphaproteobacteria</taxon>
        <taxon>Holosporales</taxon>
        <taxon>Candidatus Paracaedibacteraceae</taxon>
        <taxon>Candidatus Odyssella</taxon>
    </lineage>
</organism>
<dbReference type="Pfam" id="PF01548">
    <property type="entry name" value="DEDD_Tnp_IS110"/>
    <property type="match status" value="1"/>
</dbReference>
<dbReference type="PANTHER" id="PTHR33055">
    <property type="entry name" value="TRANSPOSASE FOR INSERTION SEQUENCE ELEMENT IS1111A"/>
    <property type="match status" value="1"/>
</dbReference>
<evidence type="ECO:0000256" key="1">
    <source>
        <dbReference type="SAM" id="Coils"/>
    </source>
</evidence>
<dbReference type="EMBL" id="CP008941">
    <property type="protein sequence ID" value="AIK96547.1"/>
    <property type="molecule type" value="Genomic_DNA"/>
</dbReference>
<dbReference type="InterPro" id="IPR047650">
    <property type="entry name" value="Transpos_IS110"/>
</dbReference>
<dbReference type="InterPro" id="IPR002525">
    <property type="entry name" value="Transp_IS110-like_N"/>
</dbReference>
<proteinExistence type="predicted"/>
<keyword evidence="5" id="KW-1185">Reference proteome</keyword>
<evidence type="ECO:0000313" key="5">
    <source>
        <dbReference type="Proteomes" id="UP000028926"/>
    </source>
</evidence>
<feature type="coiled-coil region" evidence="1">
    <location>
        <begin position="180"/>
        <end position="207"/>
    </location>
</feature>
<feature type="domain" description="Transposase IS110-like N-terminal" evidence="2">
    <location>
        <begin position="6"/>
        <end position="146"/>
    </location>
</feature>
<dbReference type="Pfam" id="PF02371">
    <property type="entry name" value="Transposase_20"/>
    <property type="match status" value="1"/>
</dbReference>
<dbReference type="PANTHER" id="PTHR33055:SF3">
    <property type="entry name" value="PUTATIVE TRANSPOSASE FOR IS117-RELATED"/>
    <property type="match status" value="1"/>
</dbReference>
<protein>
    <submittedName>
        <fullName evidence="4">Transposase</fullName>
    </submittedName>
</protein>
<dbReference type="eggNOG" id="COG3547">
    <property type="taxonomic scope" value="Bacteria"/>
</dbReference>
<dbReference type="OrthoDB" id="8261795at2"/>
<evidence type="ECO:0000259" key="2">
    <source>
        <dbReference type="Pfam" id="PF01548"/>
    </source>
</evidence>
<reference evidence="4 5" key="1">
    <citation type="submission" date="2014-07" db="EMBL/GenBank/DDBJ databases">
        <title>Comparative genomic insights into amoeba endosymbionts belonging to the families of Holosporaceae and Candidatus Midichloriaceae within Rickettsiales.</title>
        <authorList>
            <person name="Wang Z."/>
            <person name="Wu M."/>
        </authorList>
    </citation>
    <scope>NUCLEOTIDE SEQUENCE [LARGE SCALE GENOMIC DNA]</scope>
    <source>
        <strain evidence="4">PRA3</strain>
    </source>
</reference>
<dbReference type="HOGENOM" id="CLU_036902_3_1_5"/>
<name>A0A077ATP1_9PROT</name>
<dbReference type="KEGG" id="paca:ID47_07035"/>
<dbReference type="Proteomes" id="UP000028926">
    <property type="component" value="Chromosome"/>
</dbReference>
<dbReference type="InterPro" id="IPR003346">
    <property type="entry name" value="Transposase_20"/>
</dbReference>
<feature type="domain" description="Transposase IS116/IS110/IS902 C-terminal" evidence="3">
    <location>
        <begin position="211"/>
        <end position="288"/>
    </location>
</feature>
<evidence type="ECO:0000313" key="4">
    <source>
        <dbReference type="EMBL" id="AIK96547.1"/>
    </source>
</evidence>
<evidence type="ECO:0000259" key="3">
    <source>
        <dbReference type="Pfam" id="PF02371"/>
    </source>
</evidence>
<keyword evidence="1" id="KW-0175">Coiled coil</keyword>
<dbReference type="RefSeq" id="WP_038465061.1">
    <property type="nucleotide sequence ID" value="NZ_CP008941.1"/>
</dbReference>
<dbReference type="AlphaFoldDB" id="A0A077ATP1"/>
<sequence length="334" mass="38046">MTIKTLGIDIAKRVFQLHGVDAHGKTVLKKRVGREQLISIIANLPHCLIGMESCSGSHYWARQFQRFRHEVKLMSPQYVKPYVKTNKNDANDAEAICEAVTRPNRRFVPIKNTDQQDIQSLHRYRQRVIQQRTALANQIRGLLSEYDLVAPQGIRCLRKKLPQFLENQDNQLTSLALEIFSQLHQELLELDERVKALDQRIAKICQENESCQKIKQVEGIGPLTATALVAAIGDVSNFKNGRHLAAWLGLVPRQYSSGNKKLLLGISKRGDCYLRTLLIHGVRAFISLAKKHSDWLRDLIKRCGKHKAYVALANKNARIVWALLAHQAEYRSAH</sequence>
<dbReference type="NCBIfam" id="NF033542">
    <property type="entry name" value="transpos_IS110"/>
    <property type="match status" value="1"/>
</dbReference>
<gene>
    <name evidence="4" type="ORF">ID47_07035</name>
</gene>
<dbReference type="GO" id="GO:0004803">
    <property type="term" value="F:transposase activity"/>
    <property type="evidence" value="ECO:0007669"/>
    <property type="project" value="InterPro"/>
</dbReference>
<dbReference type="GO" id="GO:0003677">
    <property type="term" value="F:DNA binding"/>
    <property type="evidence" value="ECO:0007669"/>
    <property type="project" value="InterPro"/>
</dbReference>
<dbReference type="GO" id="GO:0006313">
    <property type="term" value="P:DNA transposition"/>
    <property type="evidence" value="ECO:0007669"/>
    <property type="project" value="InterPro"/>
</dbReference>